<comment type="caution">
    <text evidence="3">The sequence shown here is derived from an EMBL/GenBank/DDBJ whole genome shotgun (WGS) entry which is preliminary data.</text>
</comment>
<dbReference type="Pfam" id="PF19081">
    <property type="entry name" value="Ig_7"/>
    <property type="match status" value="2"/>
</dbReference>
<accession>A0ABS9KXM5</accession>
<evidence type="ECO:0000313" key="4">
    <source>
        <dbReference type="Proteomes" id="UP001165367"/>
    </source>
</evidence>
<keyword evidence="4" id="KW-1185">Reference proteome</keyword>
<feature type="domain" description="Ig-like" evidence="2">
    <location>
        <begin position="2155"/>
        <end position="2234"/>
    </location>
</feature>
<dbReference type="Pfam" id="PF13585">
    <property type="entry name" value="CHU_C"/>
    <property type="match status" value="1"/>
</dbReference>
<keyword evidence="1" id="KW-0732">Signal</keyword>
<feature type="domain" description="Ig-like" evidence="2">
    <location>
        <begin position="2315"/>
        <end position="2395"/>
    </location>
</feature>
<sequence>MTRILPILLLGLLLNLTPSRAQTLQPDFGAPAVPVNVCNGNAVFKVRVVGGSSACTQGTLTISLPAGYAYFAGSATLSAGSGSVTETSVSGNTATLTIQSVPAAPGFTEISYQAYANCAVLSAGTAVNNQAAYSFSSPCGPSTTVTSNSFNTRSASLTITNITNTSYFGAAGDNYTRTITITNNGLGSISRVNLTDTSGSGLSIKGISVSGGWTFLTSKQTFGSDTLTNFTLIGGELAQGQSITLIENVTMVSNCNLQSRFATWFGCDGVPCMTNNVSGKATAGATVNNSYVPSLKLIPELLALQCRGTDYAQVLKLTNTGSVRLNDLSLNLFSTASQQPAALQHFNAGAPVSSQSAFTAFQFKVGVNGSWAALTSTSAANFSTPAACFGASSSNLTFNIPVINPGDTIFIRYTEKNCPVGVAVNGPLVAAGTLLRYDYEAPCGGRTEAVSSLLRNPVSTEIVPEASLPATMVPGQSYTFTYRFPVAQAGLYTSTGADASSIRFELQLPAKIHFSGNAADIQLRHPVTGNALATGSSFSYNTGTNQVQISYTVTPGFPLNTLHNAVLTFNNMILDCNTAGAGNTVTLSSFLKSTASCPAEESLFATTSSISFACPQPACDVRGGLSFADFSLQRTNVGFADNDNNGIAEAGVPDPSRIRRGLAMPGDTIVAVFNGAITGGSSSPSFQYAYAVDTFTTGSTYLSNLYARVEIFAWGQSTPFYIANNVPIQGTGTTRRVDASISTLDAITPMMPGYGEYLDGDSVVIYMYYKVTGNPGSRYFPVEVKNGFYLSDIPNPSSPADHYTCGNNIQGQITLVGYETGSGGNQTYTSVGNGNVVTSMDHYLSIGGAAAGSKPFINEFRPVSVYNELRYTVPANYDYVAATVTYYYTTGVGTSASLTVPVTPVSASANPLVFNAGNLFQNGTLPAGDQGHRLVLNVTIKPGCEAPASSEALFFMSQIATPGFNTGFAPASYNGKDSIFLIAPEIIASTANTTPTSNDATISWEIQISNPTIAQATRVWMGKASGAGITITSIQRLSGPGGFVTTTLSPTGAGIYQLGTLNQASNYYRINATYTSCEKDSMQLAYWYDCAGVGYPANVASAVYKKEMKLSVIPLHPALQTSIITEPAGSTHDFCDVLTYEIETINTGSSAVHGLTVTAFLPASGTTYVPGSYRLEYPAGSGSYISIPDAQVNVGANSIVFTIPSSEIAQLISTEGFRIRFGLTTACGFGSGGSFRFMSTGSSFCGTVTSATQQQSQKITINGIPQYTNVYSVSSVTTTGQLDCTTGDIVATYKFKIINQGPLPTTIADGFRVTLPSPWQMDAASISFTHDPAGASYTGLTGGYYNFLMGAGVAAGDSVVFTATVRVPATAAPTYPTGSSSTITEEAVIRYGGVCSQTGVTCPITEVVVASQNTSTFNYAGGQTGTPVVVITNPAPVCAPATVDITLAGITTGSTAGLTFTYFTDAAGTAVLANPSAISMSGTYYIRGTSVGGCFDIKPVTVVINPQPLANISYSGSPFCGGNTAAVTQSGQTGGSFSSTTGLSIDAATGTINIAGSTPGTYIVTYSFTNGTCTNTASTTVVINALPVASISYAGSPFCVAGSATLIVPVTRTGHSGGIYSAGPGLSIDPATGAVNVGASTAGTYTITYSFTNGTCSNTAITTIVIGATMNLVVTNPAPVCAPGTVDITAAAVTAGSDAGLTFQYYTDAAGTAVLTNPSAIAASGTYYIQGTSSGGCKTPVRPVNVVITPAPVASIVYNGAPFCVTGTASVTQTGLTGGTYSSTAGLSINPSTGAINLGGSTPGTYTITYTVSNGTCSNTTTTTITIIAAPALVTHNPAPVCAPATADLTLAAVTVGSTPGLSFNYYTNAAGTTALPNPNAVSVSGTYYIQGYSASGCLTSIVPVVVTIVPAPVASINYPGSPYCQGTASTGTVTQTGQTGGTYSASGSLSIHPSTGAINIAASTPGTYTVTYTFSNGTCSNTTTTQVTIVSAPVLVINNPAPVCAPSSVDLTDPAITAGSTSGLSFSYYTNASGTTALTNPSAVSASGTYYIQGSTPGGCVTTIGAVNVVINPLPVATISYTGSPFCNTGNAVVTQTGQTGGSYSSGAGLIIDPVTGTIDLGASTPGSYTITYSFSNGTCSRTTTANIVIATPPVLVITDPAPVCAPATVNLTAASITAGSASGLTYAYFTDATATTPLTNPSAVAAGGTYYIEATNAGGCKTIRPVQVTVHPAPVASISYTGSPFCTAGTATVSQTGQAGGSYTSSAGLSIDPVTGTINITTSTAGTYTVTYSFSNGTCSSTATTSVVIASIPTLVIHNPAVVCAPLTVDLTHADVTAGSTPGLSFNYYTDAAGTIALGNPNAVNAGGTYYIQGVTPAGCRSSIQAVTVTINPLPVANISYNGSPYCAAQGPTASVTQTGQTGGIYGSTTGLVINATTGAIDLIASTPGTYTVTYTFSNGICSATANATVTISPLPVLIITNPAAVCAPGTVDITAPGITTNSTPGLTYNYFIDPGGLIKLSSPNAIGTSGTYYVQGTTAAGCVTDIEAVVVTVNLTPTAAIAYNSAPFCVSAGGTGTVTRTGLAGGTYSSSPSGLSMNSTTGAINVSASTPGTYTITYSFNNGLCSNTTSTDVNIMPAPVLVVTNPVPACIPATVDLTAAAITAGSTAGLTYQYFSDAACTTPLTNASAITASGTYYIRALNTASGCQTDARAVNVVISATPTISIANVAAICRGEAVTLSASSPGNTITWQNIGAGNSVIVYPQSTTTYTAVATNAAGCSVSATVQVQVRDFKMSLTANTNPIMPGMLLTLTSGANSSYNVIGWKPEANFSAQTAIAQSLIIKDSSQTFAVIGRSADGCLDTARLLVELEPGGKDFFIPNAFTPNNDGKNDTFKPYGSSIKSIEMRVFNQWGELVYQTTDVNKGWDGIYKGKAQPVGVYPYGVKVTFLDNTTVTKRGTVNLVR</sequence>
<evidence type="ECO:0000256" key="1">
    <source>
        <dbReference type="SAM" id="SignalP"/>
    </source>
</evidence>
<organism evidence="3 4">
    <name type="scientific">Terrimonas ginsenosidimutans</name>
    <dbReference type="NCBI Taxonomy" id="2908004"/>
    <lineage>
        <taxon>Bacteria</taxon>
        <taxon>Pseudomonadati</taxon>
        <taxon>Bacteroidota</taxon>
        <taxon>Chitinophagia</taxon>
        <taxon>Chitinophagales</taxon>
        <taxon>Chitinophagaceae</taxon>
        <taxon>Terrimonas</taxon>
    </lineage>
</organism>
<feature type="signal peptide" evidence="1">
    <location>
        <begin position="1"/>
        <end position="21"/>
    </location>
</feature>
<dbReference type="RefSeq" id="WP_237875595.1">
    <property type="nucleotide sequence ID" value="NZ_JAKLTR010000017.1"/>
</dbReference>
<dbReference type="EMBL" id="JAKLTR010000017">
    <property type="protein sequence ID" value="MCG2617058.1"/>
    <property type="molecule type" value="Genomic_DNA"/>
</dbReference>
<evidence type="ECO:0000313" key="3">
    <source>
        <dbReference type="EMBL" id="MCG2617058.1"/>
    </source>
</evidence>
<dbReference type="NCBIfam" id="TIGR04131">
    <property type="entry name" value="Bac_Flav_CTERM"/>
    <property type="match status" value="1"/>
</dbReference>
<reference evidence="3" key="1">
    <citation type="submission" date="2022-01" db="EMBL/GenBank/DDBJ databases">
        <authorList>
            <person name="Jo J.-H."/>
            <person name="Im W.-T."/>
        </authorList>
    </citation>
    <scope>NUCLEOTIDE SEQUENCE</scope>
    <source>
        <strain evidence="3">NA20</strain>
    </source>
</reference>
<evidence type="ECO:0000259" key="2">
    <source>
        <dbReference type="Pfam" id="PF19081"/>
    </source>
</evidence>
<dbReference type="InterPro" id="IPR026341">
    <property type="entry name" value="T9SS_type_B"/>
</dbReference>
<name>A0ABS9KXM5_9BACT</name>
<gene>
    <name evidence="3" type="ORF">LZZ85_22370</name>
</gene>
<dbReference type="InterPro" id="IPR044023">
    <property type="entry name" value="Ig_7"/>
</dbReference>
<proteinExistence type="predicted"/>
<feature type="chain" id="PRO_5045843749" evidence="1">
    <location>
        <begin position="22"/>
        <end position="2967"/>
    </location>
</feature>
<dbReference type="Proteomes" id="UP001165367">
    <property type="component" value="Unassembled WGS sequence"/>
</dbReference>
<protein>
    <submittedName>
        <fullName evidence="3">Gliding motility-associated C-terminal domain-containing protein</fullName>
    </submittedName>
</protein>